<dbReference type="KEGG" id="tpe:Tpen_1334"/>
<dbReference type="EMBL" id="CP000505">
    <property type="protein sequence ID" value="ABL78731.1"/>
    <property type="molecule type" value="Genomic_DNA"/>
</dbReference>
<keyword evidence="1" id="KW-0472">Membrane</keyword>
<evidence type="ECO:0000256" key="1">
    <source>
        <dbReference type="SAM" id="Phobius"/>
    </source>
</evidence>
<feature type="domain" description="Alpha-galactosidase NEW3" evidence="2">
    <location>
        <begin position="470"/>
        <end position="543"/>
    </location>
</feature>
<protein>
    <submittedName>
        <fullName evidence="3">Membrane protein-like protein</fullName>
    </submittedName>
</protein>
<dbReference type="Gene3D" id="2.60.40.10">
    <property type="entry name" value="Immunoglobulins"/>
    <property type="match status" value="1"/>
</dbReference>
<dbReference type="InterPro" id="IPR018905">
    <property type="entry name" value="A-galactase_NEW3"/>
</dbReference>
<evidence type="ECO:0000313" key="4">
    <source>
        <dbReference type="Proteomes" id="UP000000641"/>
    </source>
</evidence>
<organism evidence="3 4">
    <name type="scientific">Thermofilum pendens (strain DSM 2475 / Hrk 5)</name>
    <dbReference type="NCBI Taxonomy" id="368408"/>
    <lineage>
        <taxon>Archaea</taxon>
        <taxon>Thermoproteota</taxon>
        <taxon>Thermoprotei</taxon>
        <taxon>Thermofilales</taxon>
        <taxon>Thermofilaceae</taxon>
        <taxon>Thermofilum</taxon>
    </lineage>
</organism>
<dbReference type="InterPro" id="IPR008969">
    <property type="entry name" value="CarboxyPept-like_regulatory"/>
</dbReference>
<dbReference type="Pfam" id="PF10633">
    <property type="entry name" value="NPCBM_assoc"/>
    <property type="match status" value="2"/>
</dbReference>
<dbReference type="eggNOG" id="arCOG02081">
    <property type="taxonomic scope" value="Archaea"/>
</dbReference>
<dbReference type="Pfam" id="PF13620">
    <property type="entry name" value="CarboxypepD_reg"/>
    <property type="match status" value="1"/>
</dbReference>
<dbReference type="EnsemblBacteria" id="ABL78731">
    <property type="protein sequence ID" value="ABL78731"/>
    <property type="gene ID" value="Tpen_1334"/>
</dbReference>
<sequence>MTLKAGGKERTLLHTRYALLALMIILVMTPRLLTAQSTSVNVHGVVVDPRGAPISDVSILIFGEDNTLVARVKTSMTGDFWALLAPGTYKASLIKVGYEAKTISFSISGDRLHVELGEITLDYSLSVSVELRDVRASCLSTLRIPVVLAEKGSREETVTLSASAPSGWTAGFYLGDLEVKSIVLSPGQTLKLDLVLKVPYNASGRYNITVDVLGYTLQRRVITVDIEHRDPQLVTSTYLSVKASPGSTVSLDGLEITNKLPDRTSGVVFLLLPSRWSGSILDSTSGNNLYKLSLNPGESVKAKVVLQIPDTAAPGNYTVGVVFRGVDPYFESKLWLNVTVVKGKPLAKLETETPFLNTYAGRSASFLVTTRNIGEGDGVVELVVKGLPPGYSWRIEDLNGNVISKLYLKAGESRQLKVVVSVPLLAEPSVIPFILEANTNYSRVSLPLNLGVMGSYSLEYTTQNFYLEVTSGSSATFQLGVKNTGYSSLTNVRIEVSNVPRGLRVNISPEVVLSLKAQENANFTVTVYAEPDVSAGDYYITLKPLADQLSEDQSLVATRQLHVYVKTGAGAVYIGLGALLALVVLLVAVYRKFGRR</sequence>
<evidence type="ECO:0000259" key="2">
    <source>
        <dbReference type="Pfam" id="PF10633"/>
    </source>
</evidence>
<dbReference type="Proteomes" id="UP000000641">
    <property type="component" value="Chromosome"/>
</dbReference>
<feature type="domain" description="Alpha-galactosidase NEW3" evidence="2">
    <location>
        <begin position="263"/>
        <end position="321"/>
    </location>
</feature>
<dbReference type="InterPro" id="IPR013783">
    <property type="entry name" value="Ig-like_fold"/>
</dbReference>
<dbReference type="HOGENOM" id="CLU_457606_0_0_2"/>
<dbReference type="SUPFAM" id="SSF49464">
    <property type="entry name" value="Carboxypeptidase regulatory domain-like"/>
    <property type="match status" value="1"/>
</dbReference>
<reference evidence="4" key="1">
    <citation type="journal article" date="2008" name="J. Bacteriol.">
        <title>Genome sequence of Thermofilum pendens reveals an exceptional loss of biosynthetic pathways without genome reduction.</title>
        <authorList>
            <person name="Anderson I."/>
            <person name="Rodriguez J."/>
            <person name="Susanti D."/>
            <person name="Porat I."/>
            <person name="Reich C."/>
            <person name="Ulrich L.E."/>
            <person name="Elkins J.G."/>
            <person name="Mavromatis K."/>
            <person name="Lykidis A."/>
            <person name="Kim E."/>
            <person name="Thompson L.S."/>
            <person name="Nolan M."/>
            <person name="Land M."/>
            <person name="Copeland A."/>
            <person name="Lapidus A."/>
            <person name="Lucas S."/>
            <person name="Detter C."/>
            <person name="Zhulin I.B."/>
            <person name="Olsen G.J."/>
            <person name="Whitman W."/>
            <person name="Mukhopadhyay B."/>
            <person name="Bristow J."/>
            <person name="Kyrpides N."/>
        </authorList>
    </citation>
    <scope>NUCLEOTIDE SEQUENCE [LARGE SCALE GENOMIC DNA]</scope>
    <source>
        <strain evidence="4">DSM 2475 / Hrk 5</strain>
    </source>
</reference>
<keyword evidence="1" id="KW-0812">Transmembrane</keyword>
<accession>A1RZV1</accession>
<proteinExistence type="predicted"/>
<evidence type="ECO:0000313" key="3">
    <source>
        <dbReference type="EMBL" id="ABL78731.1"/>
    </source>
</evidence>
<feature type="transmembrane region" description="Helical" evidence="1">
    <location>
        <begin position="570"/>
        <end position="590"/>
    </location>
</feature>
<keyword evidence="1" id="KW-1133">Transmembrane helix</keyword>
<keyword evidence="4" id="KW-1185">Reference proteome</keyword>
<dbReference type="PANTHER" id="PTHR39198">
    <property type="entry name" value="HYPOTHETICAL MEMBRANE PROTEIN, CONSERVED"/>
    <property type="match status" value="1"/>
</dbReference>
<dbReference type="AlphaFoldDB" id="A1RZV1"/>
<gene>
    <name evidence="3" type="ordered locus">Tpen_1334</name>
</gene>
<dbReference type="PANTHER" id="PTHR39198:SF1">
    <property type="entry name" value="ALPHA-GALACTOSIDASE NEW3 DOMAIN-CONTAINING PROTEIN"/>
    <property type="match status" value="1"/>
</dbReference>
<dbReference type="STRING" id="368408.Tpen_1334"/>
<dbReference type="Gene3D" id="2.60.40.1120">
    <property type="entry name" value="Carboxypeptidase-like, regulatory domain"/>
    <property type="match status" value="1"/>
</dbReference>
<name>A1RZV1_THEPD</name>